<dbReference type="EMBL" id="JBHFNQ010000084">
    <property type="protein sequence ID" value="MFB2877274.1"/>
    <property type="molecule type" value="Genomic_DNA"/>
</dbReference>
<reference evidence="2 3" key="1">
    <citation type="submission" date="2024-09" db="EMBL/GenBank/DDBJ databases">
        <title>Floridaenema gen nov. (Aerosakkonemataceae, Aerosakkonematales ord. nov., Cyanobacteria) from benthic tropical and subtropical fresh waters, with the description of four new species.</title>
        <authorList>
            <person name="Moretto J.A."/>
            <person name="Berthold D.E."/>
            <person name="Lefler F.W."/>
            <person name="Huang I.-S."/>
            <person name="Laughinghouse H. IV."/>
        </authorList>
    </citation>
    <scope>NUCLEOTIDE SEQUENCE [LARGE SCALE GENOMIC DNA]</scope>
    <source>
        <strain evidence="2 3">BLCC-F46</strain>
    </source>
</reference>
<organism evidence="2 3">
    <name type="scientific">Floridaenema aerugineum BLCC-F46</name>
    <dbReference type="NCBI Taxonomy" id="3153654"/>
    <lineage>
        <taxon>Bacteria</taxon>
        <taxon>Bacillati</taxon>
        <taxon>Cyanobacteriota</taxon>
        <taxon>Cyanophyceae</taxon>
        <taxon>Oscillatoriophycideae</taxon>
        <taxon>Aerosakkonematales</taxon>
        <taxon>Aerosakkonemataceae</taxon>
        <taxon>Floridanema</taxon>
        <taxon>Floridanema aerugineum</taxon>
    </lineage>
</organism>
<sequence>MLPSKPEWSRTSVVSFRLLFSVKKKVAINYLIFGLFLTKIKVKTWKFKLFNFSLIDTQIDFSSLDDLVNWLNIDGNSVIK</sequence>
<dbReference type="Proteomes" id="UP001576774">
    <property type="component" value="Unassembled WGS sequence"/>
</dbReference>
<evidence type="ECO:0000313" key="3">
    <source>
        <dbReference type="Proteomes" id="UP001576774"/>
    </source>
</evidence>
<protein>
    <submittedName>
        <fullName evidence="2">Uncharacterized protein</fullName>
    </submittedName>
</protein>
<name>A0ABV4X3E2_9CYAN</name>
<keyword evidence="1" id="KW-1133">Transmembrane helix</keyword>
<proteinExistence type="predicted"/>
<keyword evidence="3" id="KW-1185">Reference proteome</keyword>
<evidence type="ECO:0000256" key="1">
    <source>
        <dbReference type="SAM" id="Phobius"/>
    </source>
</evidence>
<evidence type="ECO:0000313" key="2">
    <source>
        <dbReference type="EMBL" id="MFB2877274.1"/>
    </source>
</evidence>
<feature type="transmembrane region" description="Helical" evidence="1">
    <location>
        <begin position="26"/>
        <end position="42"/>
    </location>
</feature>
<keyword evidence="1" id="KW-0812">Transmembrane</keyword>
<accession>A0ABV4X3E2</accession>
<dbReference type="RefSeq" id="WP_413270382.1">
    <property type="nucleotide sequence ID" value="NZ_JBHFNQ010000084.1"/>
</dbReference>
<comment type="caution">
    <text evidence="2">The sequence shown here is derived from an EMBL/GenBank/DDBJ whole genome shotgun (WGS) entry which is preliminary data.</text>
</comment>
<gene>
    <name evidence="2" type="ORF">ACE1CC_10345</name>
</gene>
<keyword evidence="1" id="KW-0472">Membrane</keyword>